<keyword evidence="2 8" id="KW-0349">Heme</keyword>
<keyword evidence="5 8" id="KW-0408">Iron</keyword>
<dbReference type="OMA" id="MMQLKIS"/>
<dbReference type="Pfam" id="PF00173">
    <property type="entry name" value="Cyt-b5"/>
    <property type="match status" value="1"/>
</dbReference>
<dbReference type="PANTHER" id="PTHR19359">
    <property type="entry name" value="CYTOCHROME B5"/>
    <property type="match status" value="1"/>
</dbReference>
<evidence type="ECO:0000313" key="11">
    <source>
        <dbReference type="Proteomes" id="UP000017836"/>
    </source>
</evidence>
<dbReference type="STRING" id="13333.U5DHZ8"/>
<proteinExistence type="inferred from homology"/>
<organism evidence="10 11">
    <name type="scientific">Amborella trichopoda</name>
    <dbReference type="NCBI Taxonomy" id="13333"/>
    <lineage>
        <taxon>Eukaryota</taxon>
        <taxon>Viridiplantae</taxon>
        <taxon>Streptophyta</taxon>
        <taxon>Embryophyta</taxon>
        <taxon>Tracheophyta</taxon>
        <taxon>Spermatophyta</taxon>
        <taxon>Magnoliopsida</taxon>
        <taxon>Amborellales</taxon>
        <taxon>Amborellaceae</taxon>
        <taxon>Amborella</taxon>
    </lineage>
</organism>
<sequence length="150" mass="16143">MADLKVFPLSEVSLHSSKKDCWIIVRGKVYDVTGFLEEHPGGEDVLIEASGRDATKEFNEVGHSSTAMAMMDGYEIGIVEGFKLENPPGKAKSSGDHSGISYSQKASTSLVKEEGPSGLASFMQFLLPLVILGVAVAAWYFLNSEKPKSS</sequence>
<dbReference type="InterPro" id="IPR050668">
    <property type="entry name" value="Cytochrome_b5"/>
</dbReference>
<reference evidence="11" key="1">
    <citation type="journal article" date="2013" name="Science">
        <title>The Amborella genome and the evolution of flowering plants.</title>
        <authorList>
            <consortium name="Amborella Genome Project"/>
        </authorList>
    </citation>
    <scope>NUCLEOTIDE SEQUENCE [LARGE SCALE GENOMIC DNA]</scope>
</reference>
<dbReference type="AlphaFoldDB" id="U5DHZ8"/>
<dbReference type="PROSITE" id="PS50255">
    <property type="entry name" value="CYTOCHROME_B5_2"/>
    <property type="match status" value="1"/>
</dbReference>
<dbReference type="PANTHER" id="PTHR19359:SF101">
    <property type="entry name" value="CYTOCHROME B5-LIKE HEME_STEROID BINDING DOMAIN CONTAINING PROTEIN, EXPRESSED"/>
    <property type="match status" value="1"/>
</dbReference>
<protein>
    <recommendedName>
        <fullName evidence="9">Cytochrome b5 heme-binding domain-containing protein</fullName>
    </recommendedName>
</protein>
<dbReference type="GO" id="GO:0016020">
    <property type="term" value="C:membrane"/>
    <property type="evidence" value="ECO:0000318"/>
    <property type="project" value="GO_Central"/>
</dbReference>
<feature type="domain" description="Cytochrome b5 heme-binding" evidence="9">
    <location>
        <begin position="4"/>
        <end position="80"/>
    </location>
</feature>
<evidence type="ECO:0000256" key="5">
    <source>
        <dbReference type="ARBA" id="ARBA00023004"/>
    </source>
</evidence>
<evidence type="ECO:0000256" key="1">
    <source>
        <dbReference type="ARBA" id="ARBA00004370"/>
    </source>
</evidence>
<keyword evidence="8" id="KW-1133">Transmembrane helix</keyword>
<dbReference type="InterPro" id="IPR018506">
    <property type="entry name" value="Cyt_B5_heme-BS"/>
</dbReference>
<dbReference type="PRINTS" id="PR00363">
    <property type="entry name" value="CYTOCHROMEB5"/>
</dbReference>
<gene>
    <name evidence="10" type="ORF">AMTR_s00066p00110400</name>
</gene>
<evidence type="ECO:0000256" key="7">
    <source>
        <dbReference type="ARBA" id="ARBA00038168"/>
    </source>
</evidence>
<dbReference type="GO" id="GO:0046872">
    <property type="term" value="F:metal ion binding"/>
    <property type="evidence" value="ECO:0007669"/>
    <property type="project" value="UniProtKB-UniRule"/>
</dbReference>
<name>U5DHZ8_AMBTC</name>
<dbReference type="SUPFAM" id="SSF55856">
    <property type="entry name" value="Cytochrome b5-like heme/steroid binding domain"/>
    <property type="match status" value="1"/>
</dbReference>
<dbReference type="eggNOG" id="KOG0537">
    <property type="taxonomic scope" value="Eukaryota"/>
</dbReference>
<evidence type="ECO:0000256" key="3">
    <source>
        <dbReference type="ARBA" id="ARBA00022692"/>
    </source>
</evidence>
<evidence type="ECO:0000256" key="4">
    <source>
        <dbReference type="ARBA" id="ARBA00022723"/>
    </source>
</evidence>
<dbReference type="PROSITE" id="PS00191">
    <property type="entry name" value="CYTOCHROME_B5_1"/>
    <property type="match status" value="1"/>
</dbReference>
<evidence type="ECO:0000256" key="8">
    <source>
        <dbReference type="RuleBase" id="RU362121"/>
    </source>
</evidence>
<dbReference type="EMBL" id="KI392060">
    <property type="protein sequence ID" value="ERN20183.1"/>
    <property type="molecule type" value="Genomic_DNA"/>
</dbReference>
<keyword evidence="6 8" id="KW-0472">Membrane</keyword>
<dbReference type="SMART" id="SM01117">
    <property type="entry name" value="Cyt-b5"/>
    <property type="match status" value="1"/>
</dbReference>
<dbReference type="OrthoDB" id="260519at2759"/>
<evidence type="ECO:0000256" key="6">
    <source>
        <dbReference type="ARBA" id="ARBA00023136"/>
    </source>
</evidence>
<dbReference type="Proteomes" id="UP000017836">
    <property type="component" value="Unassembled WGS sequence"/>
</dbReference>
<dbReference type="KEGG" id="atr:18448593"/>
<comment type="subcellular location">
    <subcellularLocation>
        <location evidence="1">Membrane</location>
    </subcellularLocation>
</comment>
<dbReference type="Gene3D" id="3.10.120.10">
    <property type="entry name" value="Cytochrome b5-like heme/steroid binding domain"/>
    <property type="match status" value="1"/>
</dbReference>
<evidence type="ECO:0000259" key="9">
    <source>
        <dbReference type="PROSITE" id="PS50255"/>
    </source>
</evidence>
<evidence type="ECO:0000313" key="10">
    <source>
        <dbReference type="EMBL" id="ERN20183.1"/>
    </source>
</evidence>
<dbReference type="InterPro" id="IPR036400">
    <property type="entry name" value="Cyt_B5-like_heme/steroid_sf"/>
</dbReference>
<dbReference type="HOGENOM" id="CLU_102602_3_0_1"/>
<dbReference type="InterPro" id="IPR001199">
    <property type="entry name" value="Cyt_B5-like_heme/steroid-bd"/>
</dbReference>
<evidence type="ECO:0000256" key="2">
    <source>
        <dbReference type="ARBA" id="ARBA00022617"/>
    </source>
</evidence>
<dbReference type="GO" id="GO:0020037">
    <property type="term" value="F:heme binding"/>
    <property type="evidence" value="ECO:0000318"/>
    <property type="project" value="GO_Central"/>
</dbReference>
<dbReference type="FunFam" id="3.10.120.10:FF:000002">
    <property type="entry name" value="Cytochrome b5 type B"/>
    <property type="match status" value="1"/>
</dbReference>
<dbReference type="Gramene" id="ERN20183">
    <property type="protein sequence ID" value="ERN20183"/>
    <property type="gene ID" value="AMTR_s00066p00110400"/>
</dbReference>
<keyword evidence="3 8" id="KW-0812">Transmembrane</keyword>
<comment type="similarity">
    <text evidence="7 8">Belongs to the cytochrome b5 family.</text>
</comment>
<accession>U5DHZ8</accession>
<keyword evidence="11" id="KW-1185">Reference proteome</keyword>
<feature type="transmembrane region" description="Helical" evidence="8">
    <location>
        <begin position="122"/>
        <end position="142"/>
    </location>
</feature>
<keyword evidence="4 8" id="KW-0479">Metal-binding</keyword>